<dbReference type="SMART" id="SM00028">
    <property type="entry name" value="TPR"/>
    <property type="match status" value="13"/>
</dbReference>
<accession>A0A964FF11</accession>
<feature type="repeat" description="TPR" evidence="3">
    <location>
        <begin position="139"/>
        <end position="172"/>
    </location>
</feature>
<feature type="repeat" description="TPR" evidence="3">
    <location>
        <begin position="312"/>
        <end position="345"/>
    </location>
</feature>
<sequence>MIKVDEAQIVLEQAQIHWQAKEWQLTIEACAKALVLDRDLAQAHKLMGDALQKTGKAKEAVGYYEQAIAIQPNFAKVYVNLGSLYANQKQWQKAVGYYQQALTINPELLGIHEHLARILQLQEQQPKVPVEPTPRELTVGDYLRQGKALKEQGKFKEALEQYHQAGRIFPRKVEIYQEIVDLSERLGLWQEAAKYCRIILQLSGSSLVTSQNKILPPYKPQVPELSIQPRSAVSTLPDNRSLSTREYLTLAEDAIDGKKYKQAIAYYHRAIGQQPNSSEAYLGMAKLLTKSGAREQAISCYLQGLKQVQDNPEIYYRLGNLYQRSSKWSQAAVCYQKAVQYAPDYGEAHHELGEVLSHQEQWSDAIISYRQAILYNPDFSWSYNNLGYALIQVGQWQEAIPVYQKAIELNPDFSWSYFNLAEAYSMLNRWSEAVDFYEQTSKIQPDLPKLQQKLGNALYRRSHKDLSKALKHFLLAIEQEPQDLLAYHQAIAIDKTNLELYLKLGDALVNQGQLEEGIVTYQMALQFHPQNPDLTSRLKEALQKKTLIMN</sequence>
<dbReference type="SUPFAM" id="SSF48452">
    <property type="entry name" value="TPR-like"/>
    <property type="match status" value="3"/>
</dbReference>
<dbReference type="PROSITE" id="PS50293">
    <property type="entry name" value="TPR_REGION"/>
    <property type="match status" value="3"/>
</dbReference>
<dbReference type="Pfam" id="PF14559">
    <property type="entry name" value="TPR_19"/>
    <property type="match status" value="1"/>
</dbReference>
<evidence type="ECO:0000256" key="2">
    <source>
        <dbReference type="ARBA" id="ARBA00022803"/>
    </source>
</evidence>
<dbReference type="Pfam" id="PF13424">
    <property type="entry name" value="TPR_12"/>
    <property type="match status" value="1"/>
</dbReference>
<dbReference type="Pfam" id="PF07719">
    <property type="entry name" value="TPR_2"/>
    <property type="match status" value="1"/>
</dbReference>
<dbReference type="Pfam" id="PF13432">
    <property type="entry name" value="TPR_16"/>
    <property type="match status" value="2"/>
</dbReference>
<dbReference type="InterPro" id="IPR013105">
    <property type="entry name" value="TPR_2"/>
</dbReference>
<dbReference type="AlphaFoldDB" id="A0A964FF11"/>
<reference evidence="4" key="1">
    <citation type="journal article" date="2021" name="Antonie Van Leeuwenhoek">
        <title>Draft genome and description of Waterburya agarophytonicola gen. nov. sp. nov. (Pleurocapsales, Cyanobacteria): a seaweed symbiont.</title>
        <authorList>
            <person name="Bonthond G."/>
            <person name="Shalygin S."/>
            <person name="Bayer T."/>
            <person name="Weinberger F."/>
        </authorList>
    </citation>
    <scope>NUCLEOTIDE SEQUENCE</scope>
    <source>
        <strain evidence="4">KI4</strain>
    </source>
</reference>
<dbReference type="InterPro" id="IPR019734">
    <property type="entry name" value="TPR_rpt"/>
</dbReference>
<feature type="repeat" description="TPR" evidence="3">
    <location>
        <begin position="414"/>
        <end position="447"/>
    </location>
</feature>
<dbReference type="Pfam" id="PF00515">
    <property type="entry name" value="TPR_1"/>
    <property type="match status" value="1"/>
</dbReference>
<dbReference type="Pfam" id="PF13174">
    <property type="entry name" value="TPR_6"/>
    <property type="match status" value="1"/>
</dbReference>
<dbReference type="EMBL" id="JADWDC010000019">
    <property type="protein sequence ID" value="MCC0177250.1"/>
    <property type="molecule type" value="Genomic_DNA"/>
</dbReference>
<feature type="repeat" description="TPR" evidence="3">
    <location>
        <begin position="41"/>
        <end position="74"/>
    </location>
</feature>
<organism evidence="4 5">
    <name type="scientific">Waterburya agarophytonicola KI4</name>
    <dbReference type="NCBI Taxonomy" id="2874699"/>
    <lineage>
        <taxon>Bacteria</taxon>
        <taxon>Bacillati</taxon>
        <taxon>Cyanobacteriota</taxon>
        <taxon>Cyanophyceae</taxon>
        <taxon>Pleurocapsales</taxon>
        <taxon>Hyellaceae</taxon>
        <taxon>Waterburya</taxon>
        <taxon>Waterburya agarophytonicola</taxon>
    </lineage>
</organism>
<keyword evidence="1" id="KW-0677">Repeat</keyword>
<evidence type="ECO:0000256" key="3">
    <source>
        <dbReference type="PROSITE-ProRule" id="PRU00339"/>
    </source>
</evidence>
<dbReference type="RefSeq" id="WP_229640306.1">
    <property type="nucleotide sequence ID" value="NZ_JADWDC010000019.1"/>
</dbReference>
<dbReference type="PANTHER" id="PTHR44943:SF5">
    <property type="entry name" value="BLL7697 PROTEIN"/>
    <property type="match status" value="1"/>
</dbReference>
<evidence type="ECO:0000313" key="5">
    <source>
        <dbReference type="Proteomes" id="UP000729733"/>
    </source>
</evidence>
<feature type="repeat" description="TPR" evidence="3">
    <location>
        <begin position="244"/>
        <end position="277"/>
    </location>
</feature>
<keyword evidence="2 3" id="KW-0802">TPR repeat</keyword>
<evidence type="ECO:0000256" key="1">
    <source>
        <dbReference type="ARBA" id="ARBA00022737"/>
    </source>
</evidence>
<feature type="repeat" description="TPR" evidence="3">
    <location>
        <begin position="380"/>
        <end position="413"/>
    </location>
</feature>
<evidence type="ECO:0000313" key="4">
    <source>
        <dbReference type="EMBL" id="MCC0177250.1"/>
    </source>
</evidence>
<dbReference type="InterPro" id="IPR011990">
    <property type="entry name" value="TPR-like_helical_dom_sf"/>
</dbReference>
<feature type="repeat" description="TPR" evidence="3">
    <location>
        <begin position="75"/>
        <end position="108"/>
    </location>
</feature>
<comment type="caution">
    <text evidence="4">The sequence shown here is derived from an EMBL/GenBank/DDBJ whole genome shotgun (WGS) entry which is preliminary data.</text>
</comment>
<dbReference type="Proteomes" id="UP000729733">
    <property type="component" value="Unassembled WGS sequence"/>
</dbReference>
<feature type="repeat" description="TPR" evidence="3">
    <location>
        <begin position="498"/>
        <end position="531"/>
    </location>
</feature>
<dbReference type="PANTHER" id="PTHR44943">
    <property type="entry name" value="CELLULOSE SYNTHASE OPERON PROTEIN C"/>
    <property type="match status" value="1"/>
</dbReference>
<keyword evidence="5" id="KW-1185">Reference proteome</keyword>
<dbReference type="InterPro" id="IPR051685">
    <property type="entry name" value="Ycf3/AcsC/BcsC/TPR_MFPF"/>
</dbReference>
<feature type="repeat" description="TPR" evidence="3">
    <location>
        <begin position="346"/>
        <end position="379"/>
    </location>
</feature>
<protein>
    <submittedName>
        <fullName evidence="4">Tetratricopeptide repeat protein</fullName>
    </submittedName>
</protein>
<dbReference type="PROSITE" id="PS50005">
    <property type="entry name" value="TPR"/>
    <property type="match status" value="9"/>
</dbReference>
<dbReference type="Gene3D" id="1.25.40.10">
    <property type="entry name" value="Tetratricopeptide repeat domain"/>
    <property type="match status" value="6"/>
</dbReference>
<name>A0A964FF11_9CYAN</name>
<gene>
    <name evidence="4" type="ORF">I4641_09700</name>
</gene>
<proteinExistence type="predicted"/>